<dbReference type="AlphaFoldDB" id="A0AA37QM03"/>
<evidence type="ECO:0000313" key="2">
    <source>
        <dbReference type="Proteomes" id="UP001145109"/>
    </source>
</evidence>
<comment type="caution">
    <text evidence="1">The sequence shown here is derived from an EMBL/GenBank/DDBJ whole genome shotgun (WGS) entry which is preliminary data.</text>
</comment>
<organism evidence="1 2">
    <name type="scientific">Coprococcus comes</name>
    <dbReference type="NCBI Taxonomy" id="410072"/>
    <lineage>
        <taxon>Bacteria</taxon>
        <taxon>Bacillati</taxon>
        <taxon>Bacillota</taxon>
        <taxon>Clostridia</taxon>
        <taxon>Lachnospirales</taxon>
        <taxon>Lachnospiraceae</taxon>
        <taxon>Coprococcus</taxon>
    </lineage>
</organism>
<dbReference type="Pfam" id="PF20288">
    <property type="entry name" value="MC2"/>
    <property type="match status" value="1"/>
</dbReference>
<accession>A0AA37QM03</accession>
<dbReference type="EMBL" id="BSCI01000002">
    <property type="protein sequence ID" value="GLG85860.1"/>
    <property type="molecule type" value="Genomic_DNA"/>
</dbReference>
<reference evidence="1" key="2">
    <citation type="submission" date="2022-11" db="EMBL/GenBank/DDBJ databases">
        <title>Draft genome sequence of Coprococcus comes strain 31264.</title>
        <authorList>
            <person name="Hisatomi A."/>
            <person name="Ohkuma M."/>
            <person name="Sakamoto M."/>
        </authorList>
    </citation>
    <scope>NUCLEOTIDE SEQUENCE</scope>
    <source>
        <strain evidence="1">JCM 31264</strain>
    </source>
</reference>
<evidence type="ECO:0000313" key="1">
    <source>
        <dbReference type="EMBL" id="GLG85860.1"/>
    </source>
</evidence>
<proteinExistence type="predicted"/>
<name>A0AA37QM03_9FIRM</name>
<dbReference type="Proteomes" id="UP001145109">
    <property type="component" value="Unassembled WGS sequence"/>
</dbReference>
<protein>
    <submittedName>
        <fullName evidence="1">Uncharacterized protein</fullName>
    </submittedName>
</protein>
<dbReference type="InterPro" id="IPR046904">
    <property type="entry name" value="ABC-3C_MC2"/>
</dbReference>
<reference evidence="1" key="1">
    <citation type="submission" date="2022-09" db="EMBL/GenBank/DDBJ databases">
        <title>Draft genome sequence of Coprococcus comes strain 31264.</title>
        <authorList>
            <person name="Atsushi H."/>
            <person name="Moriya O."/>
            <person name="Mitsuo S."/>
        </authorList>
    </citation>
    <scope>NUCLEOTIDE SEQUENCE</scope>
    <source>
        <strain evidence="1">JCM 31264</strain>
    </source>
</reference>
<sequence>MKIYNTNQEIGCRILLILQIVKETYSIERIGYYDYFSLHFSDLKKTGESLHPSNPNHSAEIIIKRHTIENAINFLIGKGLIEPQYNSQGIKYQNTNLGNKIVDMFNNEYTKKYQYYVTEVDKIFSKMNEDKIRNYVNKNIGKWIGEFEKNEK</sequence>
<gene>
    <name evidence="1" type="ORF">comes_04050</name>
</gene>
<dbReference type="RefSeq" id="WP_055246666.1">
    <property type="nucleotide sequence ID" value="NZ_BSCI01000002.1"/>
</dbReference>